<evidence type="ECO:0000313" key="10">
    <source>
        <dbReference type="Proteomes" id="UP000501237"/>
    </source>
</evidence>
<dbReference type="Gene3D" id="3.40.50.150">
    <property type="entry name" value="Vaccinia Virus protein VP39"/>
    <property type="match status" value="1"/>
</dbReference>
<dbReference type="SUPFAM" id="SSF56436">
    <property type="entry name" value="C-type lectin-like"/>
    <property type="match status" value="1"/>
</dbReference>
<keyword evidence="1" id="KW-0489">Methyltransferase</keyword>
<evidence type="ECO:0000256" key="5">
    <source>
        <dbReference type="ARBA" id="ARBA00037882"/>
    </source>
</evidence>
<dbReference type="Gene3D" id="3.90.1580.10">
    <property type="entry name" value="paralog of FGE (formylglycine-generating enzyme)"/>
    <property type="match status" value="2"/>
</dbReference>
<organism evidence="9 10">
    <name type="scientific">Metapseudomonas otitidis</name>
    <dbReference type="NCBI Taxonomy" id="319939"/>
    <lineage>
        <taxon>Bacteria</taxon>
        <taxon>Pseudomonadati</taxon>
        <taxon>Pseudomonadota</taxon>
        <taxon>Gammaproteobacteria</taxon>
        <taxon>Pseudomonadales</taxon>
        <taxon>Pseudomonadaceae</taxon>
        <taxon>Metapseudomonas</taxon>
    </lineage>
</organism>
<evidence type="ECO:0000256" key="1">
    <source>
        <dbReference type="ARBA" id="ARBA00022603"/>
    </source>
</evidence>
<reference evidence="9 10" key="1">
    <citation type="journal article" date="2020" name="Microbiol. Resour. Announc.">
        <title>Complete genome sequence of Pseudomonas otitidis strain MrB4, isolated from Lake Biwa in Japan.</title>
        <authorList>
            <person name="Miyazaki K."/>
            <person name="Hase E."/>
            <person name="Maruya T."/>
        </authorList>
    </citation>
    <scope>NUCLEOTIDE SEQUENCE [LARGE SCALE GENOMIC DNA]</scope>
    <source>
        <strain evidence="9 10">MrB4</strain>
    </source>
</reference>
<evidence type="ECO:0000256" key="4">
    <source>
        <dbReference type="ARBA" id="ARBA00023004"/>
    </source>
</evidence>
<dbReference type="InterPro" id="IPR029063">
    <property type="entry name" value="SAM-dependent_MTases_sf"/>
</dbReference>
<dbReference type="RefSeq" id="WP_172433613.1">
    <property type="nucleotide sequence ID" value="NZ_AP022642.1"/>
</dbReference>
<protein>
    <recommendedName>
        <fullName evidence="11">Dimethylhistidine N-methyltransferase</fullName>
    </recommendedName>
</protein>
<dbReference type="NCBIfam" id="TIGR03440">
    <property type="entry name" value="egtB_TIGR03440"/>
    <property type="match status" value="1"/>
</dbReference>
<dbReference type="PANTHER" id="PTHR43397:SF1">
    <property type="entry name" value="ERGOTHIONEINE BIOSYNTHESIS PROTEIN 1"/>
    <property type="match status" value="1"/>
</dbReference>
<dbReference type="GeneID" id="57397966"/>
<dbReference type="InterPro" id="IPR051128">
    <property type="entry name" value="EgtD_Methyltrsf_superfamily"/>
</dbReference>
<dbReference type="InterPro" id="IPR024775">
    <property type="entry name" value="DinB-like"/>
</dbReference>
<keyword evidence="4" id="KW-0408">Iron</keyword>
<dbReference type="Pfam" id="PF10017">
    <property type="entry name" value="Methyltransf_33"/>
    <property type="match status" value="1"/>
</dbReference>
<dbReference type="GO" id="GO:0052699">
    <property type="term" value="P:ergothioneine biosynthetic process"/>
    <property type="evidence" value="ECO:0007669"/>
    <property type="project" value="InterPro"/>
</dbReference>
<evidence type="ECO:0000259" key="8">
    <source>
        <dbReference type="Pfam" id="PF12867"/>
    </source>
</evidence>
<sequence>MNSTPYLERYRHVRRQSENLVAPLGEEDMVVQSMPDASPSKWHLGHTSWFFETFLLPRLAGYRVFDPAFAYLFNSYYEAVGPRQPRPERGLLTRPPLHEVLAYRAHVDAHMERLIPDLAEPDLALLELGLAHEEQHQELLLMDVLHLFSRSPLSPAYDPRWQEPEGDRPGRFVSLPGGLVEVGHDGDGFAFDNEGPRHTTYLQPFQICDRLVTNGDWQAFIDDGGYQRPDLWLADGWARVQAEGWRAPLYWQRQGDGWQELGLGGLRPLVPDAPVRHISYYEACAYALWAEARMPSEAEWEVAARSGVLGQVEDSAWQWTASAYAPYPGFRPSTGAVGEYNGKFMVSQMVLRGGASITPAGHARVSYRNFFYPHQRWMFAGLRLARDLAGAQREAGPDTSFAEDVRAGLGAPDKSLPPKYFYDTSGSELFEAICRTREYYPTRMETALLEAIAGELSSVIPRGAALVEFGSGASLKTRLLLDAAPQVGVYLPIDISESALRKATAMLEAAHPRLRVLPQVGDFSHLPHLPAAVASRPRVAFFPGSTLGNFSPPEALRFLRSVRRYLGRDSRLILGLDMQKDVATLEAAYDDGDGITAQFNKNLLTRINRELGGTFDLGAFQHLARWNPQAQCMEMFLVSQRDQVVSAAGQRFHFAAGERLHTECSHKYSLEGIADMAAQSGWRLARHWLSPAPQVGMFVLESE</sequence>
<dbReference type="Proteomes" id="UP000501237">
    <property type="component" value="Chromosome"/>
</dbReference>
<dbReference type="PANTHER" id="PTHR43397">
    <property type="entry name" value="ERGOTHIONEINE BIOSYNTHESIS PROTEIN 1"/>
    <property type="match status" value="1"/>
</dbReference>
<dbReference type="GO" id="GO:0032259">
    <property type="term" value="P:methylation"/>
    <property type="evidence" value="ECO:0007669"/>
    <property type="project" value="UniProtKB-KW"/>
</dbReference>
<accession>A0A679GCX0</accession>
<evidence type="ECO:0000313" key="9">
    <source>
        <dbReference type="EMBL" id="BCA28771.1"/>
    </source>
</evidence>
<dbReference type="AlphaFoldDB" id="A0A679GCX0"/>
<dbReference type="InterPro" id="IPR019257">
    <property type="entry name" value="MeTrfase_dom"/>
</dbReference>
<evidence type="ECO:0000259" key="7">
    <source>
        <dbReference type="Pfam" id="PF10017"/>
    </source>
</evidence>
<dbReference type="InterPro" id="IPR042095">
    <property type="entry name" value="SUMF_sf"/>
</dbReference>
<evidence type="ECO:0000256" key="3">
    <source>
        <dbReference type="ARBA" id="ARBA00023002"/>
    </source>
</evidence>
<keyword evidence="2" id="KW-0808">Transferase</keyword>
<proteinExistence type="predicted"/>
<dbReference type="GO" id="GO:0008168">
    <property type="term" value="F:methyltransferase activity"/>
    <property type="evidence" value="ECO:0007669"/>
    <property type="project" value="UniProtKB-KW"/>
</dbReference>
<evidence type="ECO:0000259" key="6">
    <source>
        <dbReference type="Pfam" id="PF03781"/>
    </source>
</evidence>
<feature type="domain" description="Histidine-specific methyltransferase SAM-dependent" evidence="7">
    <location>
        <begin position="401"/>
        <end position="701"/>
    </location>
</feature>
<dbReference type="KEGG" id="poj:PtoMrB4_27480"/>
<dbReference type="InterPro" id="IPR016187">
    <property type="entry name" value="CTDL_fold"/>
</dbReference>
<feature type="domain" description="Sulfatase-modifying factor enzyme-like" evidence="6">
    <location>
        <begin position="172"/>
        <end position="311"/>
    </location>
</feature>
<keyword evidence="3" id="KW-0560">Oxidoreductase</keyword>
<evidence type="ECO:0000256" key="2">
    <source>
        <dbReference type="ARBA" id="ARBA00022679"/>
    </source>
</evidence>
<dbReference type="SUPFAM" id="SSF53335">
    <property type="entry name" value="S-adenosyl-L-methionine-dependent methyltransferases"/>
    <property type="match status" value="1"/>
</dbReference>
<name>A0A679GCX0_9GAMM</name>
<dbReference type="Pfam" id="PF03781">
    <property type="entry name" value="FGE-sulfatase"/>
    <property type="match status" value="1"/>
</dbReference>
<comment type="pathway">
    <text evidence="5">Amino-acid biosynthesis; ergothioneine biosynthesis.</text>
</comment>
<dbReference type="InterPro" id="IPR017806">
    <property type="entry name" value="EgtB"/>
</dbReference>
<dbReference type="NCBIfam" id="TIGR03438">
    <property type="entry name" value="egtD_ergothio"/>
    <property type="match status" value="1"/>
</dbReference>
<dbReference type="EMBL" id="AP022642">
    <property type="protein sequence ID" value="BCA28771.1"/>
    <property type="molecule type" value="Genomic_DNA"/>
</dbReference>
<dbReference type="InterPro" id="IPR035094">
    <property type="entry name" value="EgtD"/>
</dbReference>
<gene>
    <name evidence="9" type="ORF">PtoMrB4_27480</name>
</gene>
<feature type="domain" description="DinB-like" evidence="8">
    <location>
        <begin position="10"/>
        <end position="124"/>
    </location>
</feature>
<dbReference type="Pfam" id="PF12867">
    <property type="entry name" value="DinB_2"/>
    <property type="match status" value="1"/>
</dbReference>
<dbReference type="InterPro" id="IPR005532">
    <property type="entry name" value="SUMF_dom"/>
</dbReference>
<evidence type="ECO:0008006" key="11">
    <source>
        <dbReference type="Google" id="ProtNLM"/>
    </source>
</evidence>